<comment type="subcellular location">
    <subcellularLocation>
        <location evidence="2">Secreted</location>
    </subcellularLocation>
</comment>
<keyword evidence="4" id="KW-0732">Signal</keyword>
<dbReference type="InterPro" id="IPR051005">
    <property type="entry name" value="Pentraxin_domain"/>
</dbReference>
<protein>
    <recommendedName>
        <fullName evidence="9">Pentraxin (PTX) domain-containing protein</fullName>
    </recommendedName>
</protein>
<dbReference type="GeneTree" id="ENSGT00860000136134"/>
<evidence type="ECO:0000313" key="10">
    <source>
        <dbReference type="Ensembl" id="ENSPLOP00000026800.1"/>
    </source>
</evidence>
<evidence type="ECO:0000256" key="6">
    <source>
        <dbReference type="ARBA" id="ARBA00037561"/>
    </source>
</evidence>
<dbReference type="GO" id="GO:0030169">
    <property type="term" value="F:low-density lipoprotein particle binding"/>
    <property type="evidence" value="ECO:0007669"/>
    <property type="project" value="TreeGrafter"/>
</dbReference>
<keyword evidence="5" id="KW-1015">Disulfide bond</keyword>
<dbReference type="Gene3D" id="2.60.120.200">
    <property type="match status" value="1"/>
</dbReference>
<comment type="similarity">
    <text evidence="7">Belongs to the pentraxin family.</text>
</comment>
<evidence type="ECO:0000259" key="9">
    <source>
        <dbReference type="PROSITE" id="PS51828"/>
    </source>
</evidence>
<evidence type="ECO:0000313" key="11">
    <source>
        <dbReference type="Proteomes" id="UP000694399"/>
    </source>
</evidence>
<organism evidence="10 11">
    <name type="scientific">Panthera leo</name>
    <name type="common">Lion</name>
    <dbReference type="NCBI Taxonomy" id="9689"/>
    <lineage>
        <taxon>Eukaryota</taxon>
        <taxon>Metazoa</taxon>
        <taxon>Chordata</taxon>
        <taxon>Craniata</taxon>
        <taxon>Vertebrata</taxon>
        <taxon>Euteleostomi</taxon>
        <taxon>Mammalia</taxon>
        <taxon>Eutheria</taxon>
        <taxon>Laurasiatheria</taxon>
        <taxon>Carnivora</taxon>
        <taxon>Feliformia</taxon>
        <taxon>Felidae</taxon>
        <taxon>Pantherinae</taxon>
        <taxon>Panthera</taxon>
    </lineage>
</organism>
<dbReference type="AlphaFoldDB" id="A0A8C8XY34"/>
<name>A0A8C8XY34_PANLE</name>
<dbReference type="PANTHER" id="PTHR45869">
    <property type="entry name" value="C-REACTIVE PROTEIN-RELATED"/>
    <property type="match status" value="1"/>
</dbReference>
<evidence type="ECO:0000256" key="1">
    <source>
        <dbReference type="ARBA" id="ARBA00001913"/>
    </source>
</evidence>
<evidence type="ECO:0000256" key="8">
    <source>
        <dbReference type="PROSITE-ProRule" id="PRU01172"/>
    </source>
</evidence>
<accession>A0A8C8XY34</accession>
<sequence length="46" mass="5340">MWDFVLSPVEINSVYNGKAFSANVLNWQELSYEAQGEVFVKTQLWT</sequence>
<dbReference type="PROSITE" id="PS51828">
    <property type="entry name" value="PTX_2"/>
    <property type="match status" value="1"/>
</dbReference>
<evidence type="ECO:0000256" key="5">
    <source>
        <dbReference type="ARBA" id="ARBA00023157"/>
    </source>
</evidence>
<reference evidence="10" key="2">
    <citation type="submission" date="2025-08" db="UniProtKB">
        <authorList>
            <consortium name="Ensembl"/>
        </authorList>
    </citation>
    <scope>IDENTIFICATION</scope>
</reference>
<evidence type="ECO:0000256" key="7">
    <source>
        <dbReference type="ARBA" id="ARBA00038102"/>
    </source>
</evidence>
<reference evidence="10" key="1">
    <citation type="journal article" date="2019" name="bioRxiv">
        <title>Long live the king: chromosome-level assembly of the lion (Panthera leo) using linked-read, Hi-C, and long read data.</title>
        <authorList>
            <person name="Armstrong E.E."/>
            <person name="Taylor R.W."/>
            <person name="Miller D.E."/>
            <person name="Kaelin C."/>
            <person name="Barsh G."/>
            <person name="Hadly E.A."/>
            <person name="Petrov D."/>
        </authorList>
    </citation>
    <scope>NUCLEOTIDE SEQUENCE [LARGE SCALE GENOMIC DNA]</scope>
</reference>
<evidence type="ECO:0000256" key="4">
    <source>
        <dbReference type="ARBA" id="ARBA00022729"/>
    </source>
</evidence>
<comment type="function">
    <text evidence="6">Displays several functions associated with host defense: it promotes agglutination, bacterial capsular swelling, phagocytosis and complement fixation through its calcium-dependent binding to phosphorylcholine. Can interact with DNA and histones and may scavenge nuclear material released from damaged circulating cells.</text>
</comment>
<evidence type="ECO:0000256" key="2">
    <source>
        <dbReference type="ARBA" id="ARBA00004613"/>
    </source>
</evidence>
<comment type="caution">
    <text evidence="8">Lacks conserved residue(s) required for the propagation of feature annotation.</text>
</comment>
<evidence type="ECO:0000256" key="3">
    <source>
        <dbReference type="ARBA" id="ARBA00022525"/>
    </source>
</evidence>
<keyword evidence="3" id="KW-0964">Secreted</keyword>
<reference evidence="10" key="3">
    <citation type="submission" date="2025-09" db="UniProtKB">
        <authorList>
            <consortium name="Ensembl"/>
        </authorList>
    </citation>
    <scope>IDENTIFICATION</scope>
</reference>
<keyword evidence="11" id="KW-1185">Reference proteome</keyword>
<dbReference type="InterPro" id="IPR001759">
    <property type="entry name" value="PTX_dom"/>
</dbReference>
<comment type="cofactor">
    <cofactor evidence="1">
        <name>Ca(2+)</name>
        <dbReference type="ChEBI" id="CHEBI:29108"/>
    </cofactor>
</comment>
<feature type="domain" description="Pentraxin (PTX)" evidence="9">
    <location>
        <begin position="1"/>
        <end position="46"/>
    </location>
</feature>
<dbReference type="PANTHER" id="PTHR45869:SF7">
    <property type="entry name" value="C-REACTIVE PROTEIN"/>
    <property type="match status" value="1"/>
</dbReference>
<dbReference type="GO" id="GO:0005615">
    <property type="term" value="C:extracellular space"/>
    <property type="evidence" value="ECO:0007669"/>
    <property type="project" value="TreeGrafter"/>
</dbReference>
<dbReference type="Proteomes" id="UP000694399">
    <property type="component" value="Chromosome F2"/>
</dbReference>
<dbReference type="Ensembl" id="ENSPLOT00000029589.1">
    <property type="protein sequence ID" value="ENSPLOP00000026800.1"/>
    <property type="gene ID" value="ENSPLOG00000019670.1"/>
</dbReference>
<dbReference type="GO" id="GO:0045087">
    <property type="term" value="P:innate immune response"/>
    <property type="evidence" value="ECO:0007669"/>
    <property type="project" value="TreeGrafter"/>
</dbReference>
<dbReference type="GO" id="GO:0001849">
    <property type="term" value="F:complement component C1q complex binding"/>
    <property type="evidence" value="ECO:0007669"/>
    <property type="project" value="TreeGrafter"/>
</dbReference>
<dbReference type="Pfam" id="PF00354">
    <property type="entry name" value="Pentaxin"/>
    <property type="match status" value="1"/>
</dbReference>
<proteinExistence type="inferred from homology"/>